<dbReference type="EMBL" id="GBRH01227638">
    <property type="protein sequence ID" value="JAD70257.1"/>
    <property type="molecule type" value="Transcribed_RNA"/>
</dbReference>
<accession>A0A0A9CFG7</accession>
<organism evidence="1">
    <name type="scientific">Arundo donax</name>
    <name type="common">Giant reed</name>
    <name type="synonym">Donax arundinaceus</name>
    <dbReference type="NCBI Taxonomy" id="35708"/>
    <lineage>
        <taxon>Eukaryota</taxon>
        <taxon>Viridiplantae</taxon>
        <taxon>Streptophyta</taxon>
        <taxon>Embryophyta</taxon>
        <taxon>Tracheophyta</taxon>
        <taxon>Spermatophyta</taxon>
        <taxon>Magnoliopsida</taxon>
        <taxon>Liliopsida</taxon>
        <taxon>Poales</taxon>
        <taxon>Poaceae</taxon>
        <taxon>PACMAD clade</taxon>
        <taxon>Arundinoideae</taxon>
        <taxon>Arundineae</taxon>
        <taxon>Arundo</taxon>
    </lineage>
</organism>
<sequence>MDIRKTGFEFDGLRCPEFQNLYYEVSEKGIFHDYLEILRCAISLG</sequence>
<proteinExistence type="predicted"/>
<dbReference type="AlphaFoldDB" id="A0A0A9CFG7"/>
<reference evidence="1" key="1">
    <citation type="submission" date="2014-09" db="EMBL/GenBank/DDBJ databases">
        <authorList>
            <person name="Magalhaes I.L.F."/>
            <person name="Oliveira U."/>
            <person name="Santos F.R."/>
            <person name="Vidigal T.H.D.A."/>
            <person name="Brescovit A.D."/>
            <person name="Santos A.J."/>
        </authorList>
    </citation>
    <scope>NUCLEOTIDE SEQUENCE</scope>
    <source>
        <tissue evidence="1">Shoot tissue taken approximately 20 cm above the soil surface</tissue>
    </source>
</reference>
<protein>
    <submittedName>
        <fullName evidence="1">Uncharacterized protein</fullName>
    </submittedName>
</protein>
<name>A0A0A9CFG7_ARUDO</name>
<reference evidence="1" key="2">
    <citation type="journal article" date="2015" name="Data Brief">
        <title>Shoot transcriptome of the giant reed, Arundo donax.</title>
        <authorList>
            <person name="Barrero R.A."/>
            <person name="Guerrero F.D."/>
            <person name="Moolhuijzen P."/>
            <person name="Goolsby J.A."/>
            <person name="Tidwell J."/>
            <person name="Bellgard S.E."/>
            <person name="Bellgard M.I."/>
        </authorList>
    </citation>
    <scope>NUCLEOTIDE SEQUENCE</scope>
    <source>
        <tissue evidence="1">Shoot tissue taken approximately 20 cm above the soil surface</tissue>
    </source>
</reference>
<evidence type="ECO:0000313" key="1">
    <source>
        <dbReference type="EMBL" id="JAD70257.1"/>
    </source>
</evidence>